<keyword evidence="1" id="KW-0812">Transmembrane</keyword>
<feature type="transmembrane region" description="Helical" evidence="1">
    <location>
        <begin position="66"/>
        <end position="92"/>
    </location>
</feature>
<dbReference type="Proteomes" id="UP001501138">
    <property type="component" value="Unassembled WGS sequence"/>
</dbReference>
<proteinExistence type="predicted"/>
<dbReference type="RefSeq" id="WP_344248822.1">
    <property type="nucleotide sequence ID" value="NZ_BAAAPM010000005.1"/>
</dbReference>
<reference evidence="3" key="1">
    <citation type="journal article" date="2019" name="Int. J. Syst. Evol. Microbiol.">
        <title>The Global Catalogue of Microorganisms (GCM) 10K type strain sequencing project: providing services to taxonomists for standard genome sequencing and annotation.</title>
        <authorList>
            <consortium name="The Broad Institute Genomics Platform"/>
            <consortium name="The Broad Institute Genome Sequencing Center for Infectious Disease"/>
            <person name="Wu L."/>
            <person name="Ma J."/>
        </authorList>
    </citation>
    <scope>NUCLEOTIDE SEQUENCE [LARGE SCALE GENOMIC DNA]</scope>
    <source>
        <strain evidence="3">JCM 15589</strain>
    </source>
</reference>
<gene>
    <name evidence="2" type="ORF">GCM10009809_25350</name>
</gene>
<feature type="transmembrane region" description="Helical" evidence="1">
    <location>
        <begin position="133"/>
        <end position="154"/>
    </location>
</feature>
<keyword evidence="3" id="KW-1185">Reference proteome</keyword>
<feature type="transmembrane region" description="Helical" evidence="1">
    <location>
        <begin position="30"/>
        <end position="54"/>
    </location>
</feature>
<protein>
    <submittedName>
        <fullName evidence="2">Uncharacterized protein</fullName>
    </submittedName>
</protein>
<accession>A0ABP4VJ49</accession>
<evidence type="ECO:0000313" key="2">
    <source>
        <dbReference type="EMBL" id="GAA1728699.1"/>
    </source>
</evidence>
<comment type="caution">
    <text evidence="2">The sequence shown here is derived from an EMBL/GenBank/DDBJ whole genome shotgun (WGS) entry which is preliminary data.</text>
</comment>
<dbReference type="EMBL" id="BAAAPM010000005">
    <property type="protein sequence ID" value="GAA1728699.1"/>
    <property type="molecule type" value="Genomic_DNA"/>
</dbReference>
<name>A0ABP4VJ49_9MICO</name>
<organism evidence="2 3">
    <name type="scientific">Isoptericola hypogeus</name>
    <dbReference type="NCBI Taxonomy" id="300179"/>
    <lineage>
        <taxon>Bacteria</taxon>
        <taxon>Bacillati</taxon>
        <taxon>Actinomycetota</taxon>
        <taxon>Actinomycetes</taxon>
        <taxon>Micrococcales</taxon>
        <taxon>Promicromonosporaceae</taxon>
        <taxon>Isoptericola</taxon>
    </lineage>
</organism>
<keyword evidence="1" id="KW-1133">Transmembrane helix</keyword>
<feature type="transmembrane region" description="Helical" evidence="1">
    <location>
        <begin position="104"/>
        <end position="127"/>
    </location>
</feature>
<keyword evidence="1" id="KW-0472">Membrane</keyword>
<evidence type="ECO:0000256" key="1">
    <source>
        <dbReference type="SAM" id="Phobius"/>
    </source>
</evidence>
<sequence>MSADPDVTAVSVDGHRGPWSRAAAVTARTCGWACAILFAVIPVVAVVAGIVAMSGRGDPGHDSLSAAYVCFVAWVVIVVVLWVLGWPVGLVVERLLARRGVAPGARAAVLAGVGGLLAVVASAALGLSEAPGVVAVLAVIGVVGAGGGRLAVIARDRPPVSEGRGTVAG</sequence>
<evidence type="ECO:0000313" key="3">
    <source>
        <dbReference type="Proteomes" id="UP001501138"/>
    </source>
</evidence>